<dbReference type="Proteomes" id="UP000219374">
    <property type="component" value="Unassembled WGS sequence"/>
</dbReference>
<reference evidence="3 4" key="1">
    <citation type="submission" date="2017-09" db="EMBL/GenBank/DDBJ databases">
        <authorList>
            <person name="Ehlers B."/>
            <person name="Leendertz F.H."/>
        </authorList>
    </citation>
    <scope>NUCLEOTIDE SEQUENCE [LARGE SCALE GENOMIC DNA]</scope>
    <source>
        <strain evidence="3 4">CGMCC 1.10978</strain>
    </source>
</reference>
<dbReference type="AlphaFoldDB" id="A0A286D9I1"/>
<gene>
    <name evidence="3" type="ORF">SAMN06296416_106274</name>
</gene>
<feature type="chain" id="PRO_5012063689" evidence="2">
    <location>
        <begin position="25"/>
        <end position="236"/>
    </location>
</feature>
<organism evidence="3 4">
    <name type="scientific">Pseudoxanthomonas wuyuanensis</name>
    <dbReference type="NCBI Taxonomy" id="1073196"/>
    <lineage>
        <taxon>Bacteria</taxon>
        <taxon>Pseudomonadati</taxon>
        <taxon>Pseudomonadota</taxon>
        <taxon>Gammaproteobacteria</taxon>
        <taxon>Lysobacterales</taxon>
        <taxon>Lysobacteraceae</taxon>
        <taxon>Pseudoxanthomonas</taxon>
    </lineage>
</organism>
<name>A0A286D9I1_9GAMM</name>
<protein>
    <submittedName>
        <fullName evidence="3">Uncharacterized protein</fullName>
    </submittedName>
</protein>
<dbReference type="OrthoDB" id="5741373at2"/>
<feature type="compositionally biased region" description="Low complexity" evidence="1">
    <location>
        <begin position="218"/>
        <end position="236"/>
    </location>
</feature>
<evidence type="ECO:0000313" key="3">
    <source>
        <dbReference type="EMBL" id="SOD55304.1"/>
    </source>
</evidence>
<feature type="signal peptide" evidence="2">
    <location>
        <begin position="1"/>
        <end position="24"/>
    </location>
</feature>
<keyword evidence="4" id="KW-1185">Reference proteome</keyword>
<evidence type="ECO:0000313" key="4">
    <source>
        <dbReference type="Proteomes" id="UP000219374"/>
    </source>
</evidence>
<accession>A0A286D9I1</accession>
<dbReference type="RefSeq" id="WP_097122550.1">
    <property type="nucleotide sequence ID" value="NZ_OCND01000006.1"/>
</dbReference>
<keyword evidence="2" id="KW-0732">Signal</keyword>
<feature type="region of interest" description="Disordered" evidence="1">
    <location>
        <begin position="210"/>
        <end position="236"/>
    </location>
</feature>
<dbReference type="EMBL" id="OCND01000006">
    <property type="protein sequence ID" value="SOD55304.1"/>
    <property type="molecule type" value="Genomic_DNA"/>
</dbReference>
<evidence type="ECO:0000256" key="1">
    <source>
        <dbReference type="SAM" id="MobiDB-lite"/>
    </source>
</evidence>
<sequence>MKTKLLLPTVLATSLLTAALSATAQDVAADGSANAAAEAFAEASAPTEQLAARYADLMGSTEAATALIQRLRSNAEDGAAMGYGEIDNALALTRSAIESGAATSADAALDTVLQLRSDGMGWGQVAQELGVSLGDAVSTAHGVGTAAQAGGNADATLSLAGQTGVGTVAAGSVGAGTAASVGVRAGADRNAGANVNTRVDARIDAGLRGSVPDRPAGLSAPQLPQRLPLLSRPGRP</sequence>
<evidence type="ECO:0000256" key="2">
    <source>
        <dbReference type="SAM" id="SignalP"/>
    </source>
</evidence>
<proteinExistence type="predicted"/>